<feature type="region of interest" description="Disordered" evidence="2">
    <location>
        <begin position="491"/>
        <end position="510"/>
    </location>
</feature>
<feature type="compositionally biased region" description="Polar residues" evidence="2">
    <location>
        <begin position="99"/>
        <end position="112"/>
    </location>
</feature>
<dbReference type="InterPro" id="IPR000504">
    <property type="entry name" value="RRM_dom"/>
</dbReference>
<evidence type="ECO:0000256" key="1">
    <source>
        <dbReference type="PROSITE-ProRule" id="PRU00176"/>
    </source>
</evidence>
<dbReference type="InterPro" id="IPR052768">
    <property type="entry name" value="RBM25"/>
</dbReference>
<dbReference type="InterPro" id="IPR002483">
    <property type="entry name" value="PWI_dom"/>
</dbReference>
<feature type="domain" description="RRM" evidence="3">
    <location>
        <begin position="144"/>
        <end position="218"/>
    </location>
</feature>
<dbReference type="InterPro" id="IPR035979">
    <property type="entry name" value="RBD_domain_sf"/>
</dbReference>
<dbReference type="Gene3D" id="3.30.70.330">
    <property type="match status" value="1"/>
</dbReference>
<feature type="compositionally biased region" description="Basic and acidic residues" evidence="2">
    <location>
        <begin position="353"/>
        <end position="370"/>
    </location>
</feature>
<proteinExistence type="predicted"/>
<feature type="region of interest" description="Disordered" evidence="2">
    <location>
        <begin position="284"/>
        <end position="316"/>
    </location>
</feature>
<keyword evidence="6" id="KW-1185">Reference proteome</keyword>
<dbReference type="PROSITE" id="PS51025">
    <property type="entry name" value="PWI"/>
    <property type="match status" value="1"/>
</dbReference>
<dbReference type="PANTHER" id="PTHR18806:SF4">
    <property type="entry name" value="RNA-BINDING PROTEIN 25"/>
    <property type="match status" value="1"/>
</dbReference>
<feature type="region of interest" description="Disordered" evidence="2">
    <location>
        <begin position="1"/>
        <end position="68"/>
    </location>
</feature>
<feature type="domain" description="PWI" evidence="4">
    <location>
        <begin position="681"/>
        <end position="775"/>
    </location>
</feature>
<feature type="compositionally biased region" description="Low complexity" evidence="2">
    <location>
        <begin position="379"/>
        <end position="389"/>
    </location>
</feature>
<protein>
    <recommendedName>
        <fullName evidence="7">PWI domain-containing protein</fullName>
    </recommendedName>
</protein>
<feature type="compositionally biased region" description="Basic and acidic residues" evidence="2">
    <location>
        <begin position="456"/>
        <end position="479"/>
    </location>
</feature>
<evidence type="ECO:0000313" key="5">
    <source>
        <dbReference type="EMBL" id="KAF2235594.1"/>
    </source>
</evidence>
<feature type="region of interest" description="Disordered" evidence="2">
    <location>
        <begin position="353"/>
        <end position="419"/>
    </location>
</feature>
<feature type="region of interest" description="Disordered" evidence="2">
    <location>
        <begin position="550"/>
        <end position="574"/>
    </location>
</feature>
<feature type="compositionally biased region" description="Polar residues" evidence="2">
    <location>
        <begin position="301"/>
        <end position="311"/>
    </location>
</feature>
<gene>
    <name evidence="5" type="ORF">EV356DRAFT_523098</name>
</gene>
<feature type="region of interest" description="Disordered" evidence="2">
    <location>
        <begin position="91"/>
        <end position="138"/>
    </location>
</feature>
<reference evidence="5" key="1">
    <citation type="journal article" date="2020" name="Stud. Mycol.">
        <title>101 Dothideomycetes genomes: a test case for predicting lifestyles and emergence of pathogens.</title>
        <authorList>
            <person name="Haridas S."/>
            <person name="Albert R."/>
            <person name="Binder M."/>
            <person name="Bloem J."/>
            <person name="Labutti K."/>
            <person name="Salamov A."/>
            <person name="Andreopoulos B."/>
            <person name="Baker S."/>
            <person name="Barry K."/>
            <person name="Bills G."/>
            <person name="Bluhm B."/>
            <person name="Cannon C."/>
            <person name="Castanera R."/>
            <person name="Culley D."/>
            <person name="Daum C."/>
            <person name="Ezra D."/>
            <person name="Gonzalez J."/>
            <person name="Henrissat B."/>
            <person name="Kuo A."/>
            <person name="Liang C."/>
            <person name="Lipzen A."/>
            <person name="Lutzoni F."/>
            <person name="Magnuson J."/>
            <person name="Mondo S."/>
            <person name="Nolan M."/>
            <person name="Ohm R."/>
            <person name="Pangilinan J."/>
            <person name="Park H.-J."/>
            <person name="Ramirez L."/>
            <person name="Alfaro M."/>
            <person name="Sun H."/>
            <person name="Tritt A."/>
            <person name="Yoshinaga Y."/>
            <person name="Zwiers L.-H."/>
            <person name="Turgeon B."/>
            <person name="Goodwin S."/>
            <person name="Spatafora J."/>
            <person name="Crous P."/>
            <person name="Grigoriev I."/>
        </authorList>
    </citation>
    <scope>NUCLEOTIDE SEQUENCE</scope>
    <source>
        <strain evidence="5">Tuck. ex Michener</strain>
    </source>
</reference>
<dbReference type="Gene3D" id="1.20.1390.10">
    <property type="entry name" value="PWI domain"/>
    <property type="match status" value="1"/>
</dbReference>
<dbReference type="SMART" id="SM00311">
    <property type="entry name" value="PWI"/>
    <property type="match status" value="1"/>
</dbReference>
<feature type="compositionally biased region" description="Basic and acidic residues" evidence="2">
    <location>
        <begin position="560"/>
        <end position="574"/>
    </location>
</feature>
<organism evidence="5 6">
    <name type="scientific">Viridothelium virens</name>
    <name type="common">Speckled blister lichen</name>
    <name type="synonym">Trypethelium virens</name>
    <dbReference type="NCBI Taxonomy" id="1048519"/>
    <lineage>
        <taxon>Eukaryota</taxon>
        <taxon>Fungi</taxon>
        <taxon>Dikarya</taxon>
        <taxon>Ascomycota</taxon>
        <taxon>Pezizomycotina</taxon>
        <taxon>Dothideomycetes</taxon>
        <taxon>Dothideomycetes incertae sedis</taxon>
        <taxon>Trypetheliales</taxon>
        <taxon>Trypetheliaceae</taxon>
        <taxon>Viridothelium</taxon>
    </lineage>
</organism>
<feature type="region of interest" description="Disordered" evidence="2">
    <location>
        <begin position="212"/>
        <end position="236"/>
    </location>
</feature>
<dbReference type="InterPro" id="IPR012677">
    <property type="entry name" value="Nucleotide-bd_a/b_plait_sf"/>
</dbReference>
<sequence length="775" mass="86695">MYGYQAPGQFGRQPSYGNYPGQPATTPGMPGLGPAPGTANAPGMAAPGVSPPPGMQQMQTPSVPGFPANFQPPPNMPNINFNAQVIRLGVSGGSDAPQAKTSSSYGSQQTNPRRAGLGAGQDQQKQMREPIIPLAPPTREEVARSIFVGKIPNDVKDDELEGILRTVGTLKRWARIMDTEGKPTGMGLAEYEDVDSLGTAAEVLKEKDIDVLVPSQENSARKEEDEDDEKKKSNLLVSVDENSYNYIEEWASRKGQEDPTAKQFRLDSVREDLESALANVRNAHAHLSNSAARTDADGDTAMQNGEQSKSANAEEIVTIPLSQEDELSDIPAEMREIVAQEISAFRERSNKRDMERLRKEEEMEAKEKARISGSRVSRLASPPLAAPSGPAGGANGIPLGPRDRNVAGAPTGPKAFTGVQIPKDYQKGVAFVNGSGLNTKSWVKREDDSDSASDSELERRRKDKKRNDAEKRNLDRERAWLSRERFKTAAIEREKNRDDKYDAEIETEKDNVAKRLGEWNDDGEEKRREEEYYQDRSVWLRNRGAFKIREGNDDELDRAEEDHENAKEQQKKDHLRGLADAFLDRQAQEMEARAQMPTREPQRFKMSLGSAAAQKAQQAKPRRTIAEVENMLEDEEEVGETQKRTLKPIKFDTKEETEHLTEEERMQAVRQLAQDIPTDKEGLWAWSVQWDYMEDSVIGQQLRPFVEKKIVEYVGVQEQMLVNVVENHIQNKGGPQALVEELSMALDEDAAENLVKKVWRMIIFFSESEKRGLPT</sequence>
<dbReference type="EMBL" id="ML991790">
    <property type="protein sequence ID" value="KAF2235594.1"/>
    <property type="molecule type" value="Genomic_DNA"/>
</dbReference>
<dbReference type="SUPFAM" id="SSF54928">
    <property type="entry name" value="RNA-binding domain, RBD"/>
    <property type="match status" value="1"/>
</dbReference>
<accession>A0A6A6HBU2</accession>
<dbReference type="Pfam" id="PF01480">
    <property type="entry name" value="PWI"/>
    <property type="match status" value="1"/>
</dbReference>
<name>A0A6A6HBU2_VIRVR</name>
<evidence type="ECO:0000259" key="4">
    <source>
        <dbReference type="PROSITE" id="PS51025"/>
    </source>
</evidence>
<evidence type="ECO:0000256" key="2">
    <source>
        <dbReference type="SAM" id="MobiDB-lite"/>
    </source>
</evidence>
<evidence type="ECO:0008006" key="7">
    <source>
        <dbReference type="Google" id="ProtNLM"/>
    </source>
</evidence>
<keyword evidence="1" id="KW-0694">RNA-binding</keyword>
<dbReference type="Pfam" id="PF00076">
    <property type="entry name" value="RRM_1"/>
    <property type="match status" value="1"/>
</dbReference>
<dbReference type="SMART" id="SM00360">
    <property type="entry name" value="RRM"/>
    <property type="match status" value="1"/>
</dbReference>
<evidence type="ECO:0000313" key="6">
    <source>
        <dbReference type="Proteomes" id="UP000800092"/>
    </source>
</evidence>
<evidence type="ECO:0000259" key="3">
    <source>
        <dbReference type="PROSITE" id="PS50102"/>
    </source>
</evidence>
<dbReference type="AlphaFoldDB" id="A0A6A6HBU2"/>
<dbReference type="PROSITE" id="PS50102">
    <property type="entry name" value="RRM"/>
    <property type="match status" value="1"/>
</dbReference>
<dbReference type="PANTHER" id="PTHR18806">
    <property type="entry name" value="RBM25 PROTEIN"/>
    <property type="match status" value="1"/>
</dbReference>
<dbReference type="OrthoDB" id="6275295at2759"/>
<dbReference type="GO" id="GO:0005681">
    <property type="term" value="C:spliceosomal complex"/>
    <property type="evidence" value="ECO:0007669"/>
    <property type="project" value="TreeGrafter"/>
</dbReference>
<dbReference type="GO" id="GO:0003729">
    <property type="term" value="F:mRNA binding"/>
    <property type="evidence" value="ECO:0007669"/>
    <property type="project" value="TreeGrafter"/>
</dbReference>
<feature type="region of interest" description="Disordered" evidence="2">
    <location>
        <begin position="436"/>
        <end position="479"/>
    </location>
</feature>
<dbReference type="Proteomes" id="UP000800092">
    <property type="component" value="Unassembled WGS sequence"/>
</dbReference>